<evidence type="ECO:0000256" key="1">
    <source>
        <dbReference type="SAM" id="Phobius"/>
    </source>
</evidence>
<keyword evidence="1" id="KW-0812">Transmembrane</keyword>
<organism evidence="2 3">
    <name type="scientific">Corynebacterium pilosum</name>
    <dbReference type="NCBI Taxonomy" id="35756"/>
    <lineage>
        <taxon>Bacteria</taxon>
        <taxon>Bacillati</taxon>
        <taxon>Actinomycetota</taxon>
        <taxon>Actinomycetes</taxon>
        <taxon>Mycobacteriales</taxon>
        <taxon>Corynebacteriaceae</taxon>
        <taxon>Corynebacterium</taxon>
    </lineage>
</organism>
<dbReference type="STRING" id="35756.GCA_001044155_00914"/>
<dbReference type="Pfam" id="PF04976">
    <property type="entry name" value="DmsC"/>
    <property type="match status" value="1"/>
</dbReference>
<dbReference type="GO" id="GO:0009390">
    <property type="term" value="C:dimethyl sulfoxide reductase complex"/>
    <property type="evidence" value="ECO:0007669"/>
    <property type="project" value="TreeGrafter"/>
</dbReference>
<feature type="transmembrane region" description="Helical" evidence="1">
    <location>
        <begin position="244"/>
        <end position="271"/>
    </location>
</feature>
<keyword evidence="3" id="KW-1185">Reference proteome</keyword>
<feature type="transmembrane region" description="Helical" evidence="1">
    <location>
        <begin position="155"/>
        <end position="177"/>
    </location>
</feature>
<gene>
    <name evidence="2" type="primary">dmsC</name>
    <name evidence="2" type="ORF">NCTC11862_01445</name>
</gene>
<reference evidence="2 3" key="1">
    <citation type="submission" date="2018-06" db="EMBL/GenBank/DDBJ databases">
        <authorList>
            <consortium name="Pathogen Informatics"/>
            <person name="Doyle S."/>
        </authorList>
    </citation>
    <scope>NUCLEOTIDE SEQUENCE [LARGE SCALE GENOMIC DNA]</scope>
    <source>
        <strain evidence="2 3">NCTC11862</strain>
    </source>
</reference>
<dbReference type="AlphaFoldDB" id="A0A376CMA6"/>
<evidence type="ECO:0000313" key="2">
    <source>
        <dbReference type="EMBL" id="STC69646.1"/>
    </source>
</evidence>
<dbReference type="Proteomes" id="UP000254467">
    <property type="component" value="Unassembled WGS sequence"/>
</dbReference>
<keyword evidence="1" id="KW-1133">Transmembrane helix</keyword>
<dbReference type="GO" id="GO:0019645">
    <property type="term" value="P:anaerobic electron transport chain"/>
    <property type="evidence" value="ECO:0007669"/>
    <property type="project" value="InterPro"/>
</dbReference>
<dbReference type="EMBL" id="UFXQ01000001">
    <property type="protein sequence ID" value="STC69646.1"/>
    <property type="molecule type" value="Genomic_DNA"/>
</dbReference>
<sequence length="313" mass="34412">MNLHEWPLTFFTVFGQMAVGAFFVLGCITVFGRMRYSSNAVNRICVPALYAIGPIMIAGFFMAFFHLGNPLNAPNVIRNIGSSGLTQELVAGCIFAGLGFLFAACQFFDWFSVRVRAGIAVLTALTGIVFIYTMANLYMLPTIPAWNRWTTPATFYLSGAVTGLLAIAVALTAYNWLEDSPLIKRLIPSARNEDQTPEQKEEVWELIHASLRWIGIALTVVVPLIFVVMVFIHSRPAGPNESEYAFNTTAFVIRIVLLLIGALIVGLILAFGHRRARPSGLHMTLITVAYIAVVIAELIGRFLFYGAVDKVGI</sequence>
<name>A0A376CMA6_9CORY</name>
<proteinExistence type="predicted"/>
<dbReference type="OrthoDB" id="4394845at2"/>
<evidence type="ECO:0000313" key="3">
    <source>
        <dbReference type="Proteomes" id="UP000254467"/>
    </source>
</evidence>
<accession>A0A376CMA6</accession>
<feature type="transmembrane region" description="Helical" evidence="1">
    <location>
        <begin position="44"/>
        <end position="69"/>
    </location>
</feature>
<feature type="transmembrane region" description="Helical" evidence="1">
    <location>
        <begin position="283"/>
        <end position="304"/>
    </location>
</feature>
<dbReference type="InterPro" id="IPR007059">
    <property type="entry name" value="DmsC"/>
</dbReference>
<dbReference type="RefSeq" id="WP_018581648.1">
    <property type="nucleotide sequence ID" value="NZ_UFXQ01000001.1"/>
</dbReference>
<feature type="transmembrane region" description="Helical" evidence="1">
    <location>
        <begin position="115"/>
        <end position="135"/>
    </location>
</feature>
<feature type="transmembrane region" description="Helical" evidence="1">
    <location>
        <begin position="213"/>
        <end position="232"/>
    </location>
</feature>
<dbReference type="GO" id="GO:0009389">
    <property type="term" value="F:dimethyl sulfoxide reductase activity"/>
    <property type="evidence" value="ECO:0007669"/>
    <property type="project" value="TreeGrafter"/>
</dbReference>
<dbReference type="PANTHER" id="PTHR38095">
    <property type="entry name" value="ANAEROBIC DIMETHYL SULFOXIDE REDUCTASE CHAIN YNFH"/>
    <property type="match status" value="1"/>
</dbReference>
<feature type="transmembrane region" description="Helical" evidence="1">
    <location>
        <begin position="89"/>
        <end position="108"/>
    </location>
</feature>
<dbReference type="GO" id="GO:0005886">
    <property type="term" value="C:plasma membrane"/>
    <property type="evidence" value="ECO:0007669"/>
    <property type="project" value="TreeGrafter"/>
</dbReference>
<dbReference type="PANTHER" id="PTHR38095:SF1">
    <property type="entry name" value="ANAEROBIC DIMETHYL SULFOXIDE REDUCTASE CHAIN YNFH"/>
    <property type="match status" value="1"/>
</dbReference>
<keyword evidence="1" id="KW-0472">Membrane</keyword>
<feature type="transmembrane region" description="Helical" evidence="1">
    <location>
        <begin position="6"/>
        <end position="32"/>
    </location>
</feature>
<protein>
    <submittedName>
        <fullName evidence="2">Dimethyl sulfoxide reductase chain C</fullName>
    </submittedName>
</protein>